<organism evidence="2 3">
    <name type="scientific">Winogradskya humida</name>
    <dbReference type="NCBI Taxonomy" id="113566"/>
    <lineage>
        <taxon>Bacteria</taxon>
        <taxon>Bacillati</taxon>
        <taxon>Actinomycetota</taxon>
        <taxon>Actinomycetes</taxon>
        <taxon>Micromonosporales</taxon>
        <taxon>Micromonosporaceae</taxon>
        <taxon>Winogradskya</taxon>
    </lineage>
</organism>
<dbReference type="Proteomes" id="UP000603200">
    <property type="component" value="Unassembled WGS sequence"/>
</dbReference>
<feature type="region of interest" description="Disordered" evidence="1">
    <location>
        <begin position="1"/>
        <end position="20"/>
    </location>
</feature>
<evidence type="ECO:0000313" key="3">
    <source>
        <dbReference type="Proteomes" id="UP000603200"/>
    </source>
</evidence>
<protein>
    <recommendedName>
        <fullName evidence="4">DUF4034 domain-containing protein</fullName>
    </recommendedName>
</protein>
<reference evidence="2 3" key="1">
    <citation type="submission" date="2021-01" db="EMBL/GenBank/DDBJ databases">
        <title>Whole genome shotgun sequence of Actinoplanes humidus NBRC 14915.</title>
        <authorList>
            <person name="Komaki H."/>
            <person name="Tamura T."/>
        </authorList>
    </citation>
    <scope>NUCLEOTIDE SEQUENCE [LARGE SCALE GENOMIC DNA]</scope>
    <source>
        <strain evidence="2 3">NBRC 14915</strain>
    </source>
</reference>
<dbReference type="EMBL" id="BOMN01000123">
    <property type="protein sequence ID" value="GIE25563.1"/>
    <property type="molecule type" value="Genomic_DNA"/>
</dbReference>
<comment type="caution">
    <text evidence="2">The sequence shown here is derived from an EMBL/GenBank/DDBJ whole genome shotgun (WGS) entry which is preliminary data.</text>
</comment>
<dbReference type="RefSeq" id="WP_203842507.1">
    <property type="nucleotide sequence ID" value="NZ_BAAATV010000023.1"/>
</dbReference>
<evidence type="ECO:0008006" key="4">
    <source>
        <dbReference type="Google" id="ProtNLM"/>
    </source>
</evidence>
<accession>A0ABQ4A3Y4</accession>
<proteinExistence type="predicted"/>
<keyword evidence="3" id="KW-1185">Reference proteome</keyword>
<evidence type="ECO:0000256" key="1">
    <source>
        <dbReference type="SAM" id="MobiDB-lite"/>
    </source>
</evidence>
<name>A0ABQ4A3Y4_9ACTN</name>
<sequence>MWPFKKSRSPELTADPAGGDPQARLLIDALTARDWRTAKGVLTGVKEPDARAYLMEAAANVSGVQEWIREWIDAEPDSTLPVLVKGCHAVNWAWEARGAKRAEYTQQEQFRDFFHRLRIAENALDEVIERDPDDVTARTWLVTTSRGRQIEADEARARFDAVVARHPFHVVAHEQRLQYLCKKWFGSHEEMFALARAATAAAPPASLIPELIVVAHIEMWLTLPGGEDAEYIGTDEVAAELHAAADKSIFHPDFRFTHGWIPRANAFAMGFDLAGESEAAARVFDMLGDNVGGWIWAYRGDAVTQFREARDRAYAHRG</sequence>
<evidence type="ECO:0000313" key="2">
    <source>
        <dbReference type="EMBL" id="GIE25563.1"/>
    </source>
</evidence>
<gene>
    <name evidence="2" type="ORF">Ahu01nite_086650</name>
</gene>